<sequence length="63" mass="6458">MTVRGLDGDNNVGNITVKSCIEATGSRALAPGVLRRPGTTRHPGDSMPAARGRDAVVQGADDV</sequence>
<name>A0A4P2QPW4_SORCE</name>
<evidence type="ECO:0000256" key="1">
    <source>
        <dbReference type="SAM" id="MobiDB-lite"/>
    </source>
</evidence>
<dbReference type="Proteomes" id="UP000295497">
    <property type="component" value="Chromosome"/>
</dbReference>
<reference evidence="2 3" key="1">
    <citation type="submission" date="2015-09" db="EMBL/GenBank/DDBJ databases">
        <title>Sorangium comparison.</title>
        <authorList>
            <person name="Zaburannyi N."/>
            <person name="Bunk B."/>
            <person name="Overmann J."/>
            <person name="Mueller R."/>
        </authorList>
    </citation>
    <scope>NUCLEOTIDE SEQUENCE [LARGE SCALE GENOMIC DNA]</scope>
    <source>
        <strain evidence="2 3">So ce836</strain>
    </source>
</reference>
<feature type="region of interest" description="Disordered" evidence="1">
    <location>
        <begin position="32"/>
        <end position="63"/>
    </location>
</feature>
<evidence type="ECO:0000313" key="2">
    <source>
        <dbReference type="EMBL" id="AUX32209.1"/>
    </source>
</evidence>
<evidence type="ECO:0000313" key="3">
    <source>
        <dbReference type="Proteomes" id="UP000295497"/>
    </source>
</evidence>
<protein>
    <submittedName>
        <fullName evidence="2">Uncharacterized protein</fullName>
    </submittedName>
</protein>
<accession>A0A4P2QPW4</accession>
<organism evidence="2 3">
    <name type="scientific">Sorangium cellulosum</name>
    <name type="common">Polyangium cellulosum</name>
    <dbReference type="NCBI Taxonomy" id="56"/>
    <lineage>
        <taxon>Bacteria</taxon>
        <taxon>Pseudomonadati</taxon>
        <taxon>Myxococcota</taxon>
        <taxon>Polyangia</taxon>
        <taxon>Polyangiales</taxon>
        <taxon>Polyangiaceae</taxon>
        <taxon>Sorangium</taxon>
    </lineage>
</organism>
<dbReference type="EMBL" id="CP012672">
    <property type="protein sequence ID" value="AUX32209.1"/>
    <property type="molecule type" value="Genomic_DNA"/>
</dbReference>
<proteinExistence type="predicted"/>
<gene>
    <name evidence="2" type="ORF">SOCE836_043460</name>
</gene>
<dbReference type="AlphaFoldDB" id="A0A4P2QPW4"/>